<feature type="region of interest" description="Disordered" evidence="1">
    <location>
        <begin position="177"/>
        <end position="247"/>
    </location>
</feature>
<dbReference type="EMBL" id="JAUEPS010000013">
    <property type="protein sequence ID" value="KAK0460241.1"/>
    <property type="molecule type" value="Genomic_DNA"/>
</dbReference>
<keyword evidence="2" id="KW-0812">Transmembrane</keyword>
<dbReference type="AlphaFoldDB" id="A0AA39KHT2"/>
<dbReference type="GeneID" id="85363737"/>
<name>A0AA39KHT2_ARMTA</name>
<feature type="transmembrane region" description="Helical" evidence="2">
    <location>
        <begin position="12"/>
        <end position="32"/>
    </location>
</feature>
<keyword evidence="4" id="KW-1185">Reference proteome</keyword>
<gene>
    <name evidence="3" type="ORF">EV420DRAFT_1747162</name>
</gene>
<comment type="caution">
    <text evidence="3">The sequence shown here is derived from an EMBL/GenBank/DDBJ whole genome shotgun (WGS) entry which is preliminary data.</text>
</comment>
<feature type="region of interest" description="Disordered" evidence="1">
    <location>
        <begin position="70"/>
        <end position="107"/>
    </location>
</feature>
<keyword evidence="2" id="KW-1133">Transmembrane helix</keyword>
<proteinExistence type="predicted"/>
<sequence length="247" mass="26599">MQRRLSTSSGRRCQFFSVFLVYPINISTMNLSSLSVVNLESLAESVAARESSIISTPTLSTTSTLSAISKPTLTPTKSDGDEVGTVTATKTTVSSPVVSSGSTDSSSKATPLAAVIAGSVIGSLASVVVLALLFVLWRRIKGRNRVGNNTKTIEPFFSPRIRSSSLFTRPISVSTIESLTSGSPPSAPRRLSQSSRNAYEEEIEQLRQQIRDMDEQMEIMHNGSSPPSYHSRRRSEVSDPFASPSPP</sequence>
<reference evidence="3" key="1">
    <citation type="submission" date="2023-06" db="EMBL/GenBank/DDBJ databases">
        <authorList>
            <consortium name="Lawrence Berkeley National Laboratory"/>
            <person name="Ahrendt S."/>
            <person name="Sahu N."/>
            <person name="Indic B."/>
            <person name="Wong-Bajracharya J."/>
            <person name="Merenyi Z."/>
            <person name="Ke H.-M."/>
            <person name="Monk M."/>
            <person name="Kocsube S."/>
            <person name="Drula E."/>
            <person name="Lipzen A."/>
            <person name="Balint B."/>
            <person name="Henrissat B."/>
            <person name="Andreopoulos B."/>
            <person name="Martin F.M."/>
            <person name="Harder C.B."/>
            <person name="Rigling D."/>
            <person name="Ford K.L."/>
            <person name="Foster G.D."/>
            <person name="Pangilinan J."/>
            <person name="Papanicolaou A."/>
            <person name="Barry K."/>
            <person name="LaButti K."/>
            <person name="Viragh M."/>
            <person name="Koriabine M."/>
            <person name="Yan M."/>
            <person name="Riley R."/>
            <person name="Champramary S."/>
            <person name="Plett K.L."/>
            <person name="Tsai I.J."/>
            <person name="Slot J."/>
            <person name="Sipos G."/>
            <person name="Plett J."/>
            <person name="Nagy L.G."/>
            <person name="Grigoriev I.V."/>
        </authorList>
    </citation>
    <scope>NUCLEOTIDE SEQUENCE</scope>
    <source>
        <strain evidence="3">CCBAS 213</strain>
    </source>
</reference>
<organism evidence="3 4">
    <name type="scientific">Armillaria tabescens</name>
    <name type="common">Ringless honey mushroom</name>
    <name type="synonym">Agaricus tabescens</name>
    <dbReference type="NCBI Taxonomy" id="1929756"/>
    <lineage>
        <taxon>Eukaryota</taxon>
        <taxon>Fungi</taxon>
        <taxon>Dikarya</taxon>
        <taxon>Basidiomycota</taxon>
        <taxon>Agaricomycotina</taxon>
        <taxon>Agaricomycetes</taxon>
        <taxon>Agaricomycetidae</taxon>
        <taxon>Agaricales</taxon>
        <taxon>Marasmiineae</taxon>
        <taxon>Physalacriaceae</taxon>
        <taxon>Desarmillaria</taxon>
    </lineage>
</organism>
<evidence type="ECO:0000256" key="1">
    <source>
        <dbReference type="SAM" id="MobiDB-lite"/>
    </source>
</evidence>
<dbReference type="RefSeq" id="XP_060332367.1">
    <property type="nucleotide sequence ID" value="XM_060480189.1"/>
</dbReference>
<keyword evidence="2" id="KW-0472">Membrane</keyword>
<evidence type="ECO:0000256" key="2">
    <source>
        <dbReference type="SAM" id="Phobius"/>
    </source>
</evidence>
<evidence type="ECO:0008006" key="5">
    <source>
        <dbReference type="Google" id="ProtNLM"/>
    </source>
</evidence>
<dbReference type="Proteomes" id="UP001175211">
    <property type="component" value="Unassembled WGS sequence"/>
</dbReference>
<feature type="compositionally biased region" description="Low complexity" evidence="1">
    <location>
        <begin position="83"/>
        <end position="107"/>
    </location>
</feature>
<evidence type="ECO:0000313" key="3">
    <source>
        <dbReference type="EMBL" id="KAK0460241.1"/>
    </source>
</evidence>
<protein>
    <recommendedName>
        <fullName evidence="5">Mid2 domain-containing protein</fullName>
    </recommendedName>
</protein>
<evidence type="ECO:0000313" key="4">
    <source>
        <dbReference type="Proteomes" id="UP001175211"/>
    </source>
</evidence>
<feature type="transmembrane region" description="Helical" evidence="2">
    <location>
        <begin position="112"/>
        <end position="137"/>
    </location>
</feature>
<accession>A0AA39KHT2</accession>